<protein>
    <submittedName>
        <fullName evidence="4">TonB-dependent receptor</fullName>
    </submittedName>
</protein>
<gene>
    <name evidence="4" type="ORF">EH230_00895</name>
</gene>
<proteinExistence type="predicted"/>
<dbReference type="PANTHER" id="PTHR40980">
    <property type="entry name" value="PLUG DOMAIN-CONTAINING PROTEIN"/>
    <property type="match status" value="1"/>
</dbReference>
<dbReference type="OrthoDB" id="721920at2"/>
<dbReference type="RefSeq" id="WP_127822809.1">
    <property type="nucleotide sequence ID" value="NZ_RQSM01000001.1"/>
</dbReference>
<feature type="region of interest" description="Disordered" evidence="1">
    <location>
        <begin position="687"/>
        <end position="707"/>
    </location>
</feature>
<reference evidence="4" key="1">
    <citation type="submission" date="2018-12" db="EMBL/GenBank/DDBJ databases">
        <title>Draft genome sequence of Flaovobacterium columnare ARS1 isolated from channel catfish in Alabama.</title>
        <authorList>
            <person name="Cai W."/>
            <person name="Arias C."/>
        </authorList>
    </citation>
    <scope>NUCLEOTIDE SEQUENCE [LARGE SCALE GENOMIC DNA]</scope>
    <source>
        <strain evidence="4">ARS1</strain>
    </source>
</reference>
<feature type="domain" description="Outer membrane protein beta-barrel" evidence="3">
    <location>
        <begin position="290"/>
        <end position="677"/>
    </location>
</feature>
<dbReference type="Pfam" id="PF14905">
    <property type="entry name" value="OMP_b-brl_3"/>
    <property type="match status" value="1"/>
</dbReference>
<evidence type="ECO:0000313" key="5">
    <source>
        <dbReference type="Proteomes" id="UP000288951"/>
    </source>
</evidence>
<keyword evidence="4" id="KW-0675">Receptor</keyword>
<feature type="signal peptide" evidence="2">
    <location>
        <begin position="1"/>
        <end position="20"/>
    </location>
</feature>
<feature type="compositionally biased region" description="Basic and acidic residues" evidence="1">
    <location>
        <begin position="687"/>
        <end position="701"/>
    </location>
</feature>
<feature type="chain" id="PRO_5019563424" evidence="2">
    <location>
        <begin position="21"/>
        <end position="707"/>
    </location>
</feature>
<evidence type="ECO:0000256" key="2">
    <source>
        <dbReference type="SAM" id="SignalP"/>
    </source>
</evidence>
<comment type="caution">
    <text evidence="4">The sequence shown here is derived from an EMBL/GenBank/DDBJ whole genome shotgun (WGS) entry which is preliminary data.</text>
</comment>
<name>A0A437UEN3_9FLAO</name>
<evidence type="ECO:0000256" key="1">
    <source>
        <dbReference type="SAM" id="MobiDB-lite"/>
    </source>
</evidence>
<dbReference type="Proteomes" id="UP000288951">
    <property type="component" value="Unassembled WGS sequence"/>
</dbReference>
<keyword evidence="5" id="KW-1185">Reference proteome</keyword>
<sequence length="707" mass="80652">MKKNKTCLLLLTFLSIATHAQENKGKTNELKEIAIVKEKKAVEQKADRTIFEFASQAHLNSGSVLEGMKKLPGLVASDVAGMMYQGKQLDVFLDGRPLNISTNELNAFLEGLPANSVEKIEVITNPGAEFPATSGGAILNIVTNKNAKNYLTATYTNSSSFTSYDKNRWRTNNSVLLSSKNKIFGWQLNLGQNYAERGMWSEVLKKETDQSTLLNSIDSDRILRTLFVKTGLTFEIGKNRVLLNYDIYSNNNSSVTDAKGLLPNSTIFSTIDDSKTQTLRQDAVATYQMRFSDSNKKLDFKFNFNSISNDFDLYSRNFNINTLSNESVQRLYNFKIDYNQPIKLLDEGKITVGTLYEELYFNTFNKKNNNLEYKRMTASTYAELQTKYKKFEFTIGLRGENYDISGKTETQPLIPFKQYRIFPNASIQYDLANKIVISGSYNKKITLPSTSSLNPNNTNYQNPNIGYLGNPQLQPTLFNNYELKLSVFEYAFIGYNISEGFNQVAQRMYLSGNRMVNTNENIPSIKIHTFNFGLPIPYMLFTKGLKETAQFNFNPDKINFMFIYAGRQKHEIPTVDTKAFWIFNIMSQIVLPGEIKWVTNYSHITKGGNYFYFVAQRPFNHSLDMTFSKKFLANQLTVSVNVDDIFNFNISSFNFSNTALYMSNKSDTRRIGITLNYKIPTKNKMAKEDPNMLNKEKKEDNGNIIGN</sequence>
<dbReference type="AlphaFoldDB" id="A0A437UEN3"/>
<dbReference type="PANTHER" id="PTHR40980:SF4">
    <property type="entry name" value="TONB-DEPENDENT RECEPTOR-LIKE BETA-BARREL DOMAIN-CONTAINING PROTEIN"/>
    <property type="match status" value="1"/>
</dbReference>
<dbReference type="SUPFAM" id="SSF56935">
    <property type="entry name" value="Porins"/>
    <property type="match status" value="1"/>
</dbReference>
<evidence type="ECO:0000259" key="3">
    <source>
        <dbReference type="Pfam" id="PF14905"/>
    </source>
</evidence>
<keyword evidence="2" id="KW-0732">Signal</keyword>
<organism evidence="4 5">
    <name type="scientific">Flavobacterium columnare</name>
    <dbReference type="NCBI Taxonomy" id="996"/>
    <lineage>
        <taxon>Bacteria</taxon>
        <taxon>Pseudomonadati</taxon>
        <taxon>Bacteroidota</taxon>
        <taxon>Flavobacteriia</taxon>
        <taxon>Flavobacteriales</taxon>
        <taxon>Flavobacteriaceae</taxon>
        <taxon>Flavobacterium</taxon>
    </lineage>
</organism>
<evidence type="ECO:0000313" key="4">
    <source>
        <dbReference type="EMBL" id="RVU92092.1"/>
    </source>
</evidence>
<dbReference type="InterPro" id="IPR041700">
    <property type="entry name" value="OMP_b-brl_3"/>
</dbReference>
<dbReference type="EMBL" id="RQSM01000001">
    <property type="protein sequence ID" value="RVU92092.1"/>
    <property type="molecule type" value="Genomic_DNA"/>
</dbReference>
<accession>A0A437UEN3</accession>